<protein>
    <recommendedName>
        <fullName evidence="3">Isoleucyl-tRNA synthetase</fullName>
    </recommendedName>
</protein>
<evidence type="ECO:0000313" key="2">
    <source>
        <dbReference type="Proteomes" id="UP000663856"/>
    </source>
</evidence>
<dbReference type="Gene3D" id="1.10.730.10">
    <property type="entry name" value="Isoleucyl-tRNA Synthetase, Domain 1"/>
    <property type="match status" value="1"/>
</dbReference>
<proteinExistence type="predicted"/>
<comment type="caution">
    <text evidence="1">The sequence shown here is derived from an EMBL/GenBank/DDBJ whole genome shotgun (WGS) entry which is preliminary data.</text>
</comment>
<dbReference type="InterPro" id="IPR009080">
    <property type="entry name" value="tRNAsynth_Ia_anticodon-bd"/>
</dbReference>
<organism evidence="1 2">
    <name type="scientific">Rotaria magnacalcarata</name>
    <dbReference type="NCBI Taxonomy" id="392030"/>
    <lineage>
        <taxon>Eukaryota</taxon>
        <taxon>Metazoa</taxon>
        <taxon>Spiralia</taxon>
        <taxon>Gnathifera</taxon>
        <taxon>Rotifera</taxon>
        <taxon>Eurotatoria</taxon>
        <taxon>Bdelloidea</taxon>
        <taxon>Philodinida</taxon>
        <taxon>Philodinidae</taxon>
        <taxon>Rotaria</taxon>
    </lineage>
</organism>
<evidence type="ECO:0008006" key="3">
    <source>
        <dbReference type="Google" id="ProtNLM"/>
    </source>
</evidence>
<dbReference type="GO" id="GO:0006428">
    <property type="term" value="P:isoleucyl-tRNA aminoacylation"/>
    <property type="evidence" value="ECO:0007669"/>
    <property type="project" value="TreeGrafter"/>
</dbReference>
<dbReference type="InterPro" id="IPR023586">
    <property type="entry name" value="Ile-tRNA-ligase_type2"/>
</dbReference>
<dbReference type="AlphaFoldDB" id="A0A816LSM1"/>
<reference evidence="1" key="1">
    <citation type="submission" date="2021-02" db="EMBL/GenBank/DDBJ databases">
        <authorList>
            <person name="Nowell W R."/>
        </authorList>
    </citation>
    <scope>NUCLEOTIDE SEQUENCE</scope>
</reference>
<evidence type="ECO:0000313" key="1">
    <source>
        <dbReference type="EMBL" id="CAF1954063.1"/>
    </source>
</evidence>
<dbReference type="SUPFAM" id="SSF47323">
    <property type="entry name" value="Anticodon-binding domain of a subclass of class I aminoacyl-tRNA synthetases"/>
    <property type="match status" value="1"/>
</dbReference>
<dbReference type="PANTHER" id="PTHR42780:SF1">
    <property type="entry name" value="ISOLEUCINE--TRNA LIGASE, CYTOPLASMIC"/>
    <property type="match status" value="1"/>
</dbReference>
<dbReference type="Pfam" id="PF19302">
    <property type="entry name" value="DUF5915"/>
    <property type="match status" value="1"/>
</dbReference>
<dbReference type="GO" id="GO:0004822">
    <property type="term" value="F:isoleucine-tRNA ligase activity"/>
    <property type="evidence" value="ECO:0007669"/>
    <property type="project" value="InterPro"/>
</dbReference>
<dbReference type="EMBL" id="CAJNRF010000291">
    <property type="protein sequence ID" value="CAF1954063.1"/>
    <property type="molecule type" value="Genomic_DNA"/>
</dbReference>
<dbReference type="PANTHER" id="PTHR42780">
    <property type="entry name" value="SOLEUCYL-TRNA SYNTHETASE"/>
    <property type="match status" value="1"/>
</dbReference>
<name>A0A816LSM1_9BILA</name>
<dbReference type="GO" id="GO:0005524">
    <property type="term" value="F:ATP binding"/>
    <property type="evidence" value="ECO:0007669"/>
    <property type="project" value="InterPro"/>
</dbReference>
<accession>A0A816LSM1</accession>
<sequence>MEIFDEFGADALRLYLITSPVVRGKPLKFKKEGVRDILKDVFLPWYNALRLLIQSCDQLKVNKKVNFIYDEKRLYSSMSSNSNVMDTWIVSYTQTLLDFVRKEMEAYRLYTVVPRLVKYIDMLTNCHSLVNKNIERAVVAVQTVIGLGRVVRERKVVPMKYPLPEFVVIHKDPSVLKDVESLEDFVREGLNVRKVTLSQDRELYGVEMRAEPNYPILGKKAGAKVKAITEKFRGMSNTDVEKLLLKGEGESPLTVIDDVPIEFEDIHIVYRVAEQMQYETTAEQGFVVLLDYIADTSLKDEGLIHEITSRVQKLRKEAKLIPTDDITIYYSVEPQTSQIARVASEQRGKTEVILRKSFFPLSNLENKNDSKVVITRKLPVRDGEIEFVITRNA</sequence>
<dbReference type="Proteomes" id="UP000663856">
    <property type="component" value="Unassembled WGS sequence"/>
</dbReference>
<gene>
    <name evidence="1" type="ORF">WKI299_LOCUS2513</name>
</gene>